<keyword evidence="1" id="KW-0812">Transmembrane</keyword>
<keyword evidence="1" id="KW-1133">Transmembrane helix</keyword>
<name>A0A6P7HDG9_DIAVI</name>
<organism evidence="3">
    <name type="scientific">Diabrotica virgifera virgifera</name>
    <name type="common">western corn rootworm</name>
    <dbReference type="NCBI Taxonomy" id="50390"/>
    <lineage>
        <taxon>Eukaryota</taxon>
        <taxon>Metazoa</taxon>
        <taxon>Ecdysozoa</taxon>
        <taxon>Arthropoda</taxon>
        <taxon>Hexapoda</taxon>
        <taxon>Insecta</taxon>
        <taxon>Pterygota</taxon>
        <taxon>Neoptera</taxon>
        <taxon>Endopterygota</taxon>
        <taxon>Coleoptera</taxon>
        <taxon>Polyphaga</taxon>
        <taxon>Cucujiformia</taxon>
        <taxon>Chrysomeloidea</taxon>
        <taxon>Chrysomelidae</taxon>
        <taxon>Galerucinae</taxon>
        <taxon>Diabroticina</taxon>
        <taxon>Diabroticites</taxon>
        <taxon>Diabrotica</taxon>
    </lineage>
</organism>
<accession>A0A6P7HDG9</accession>
<feature type="chain" id="PRO_5027769623" evidence="2">
    <location>
        <begin position="22"/>
        <end position="124"/>
    </location>
</feature>
<dbReference type="PROSITE" id="PS51257">
    <property type="entry name" value="PROKAR_LIPOPROTEIN"/>
    <property type="match status" value="1"/>
</dbReference>
<dbReference type="InParanoid" id="A0A6P7HDG9"/>
<dbReference type="InterPro" id="IPR045860">
    <property type="entry name" value="Snake_toxin-like_sf"/>
</dbReference>
<keyword evidence="1" id="KW-0472">Membrane</keyword>
<dbReference type="AlphaFoldDB" id="A0A6P7HDG9"/>
<dbReference type="SUPFAM" id="SSF57302">
    <property type="entry name" value="Snake toxin-like"/>
    <property type="match status" value="1"/>
</dbReference>
<gene>
    <name evidence="3" type="primary">LOC114349480</name>
</gene>
<keyword evidence="2" id="KW-0732">Signal</keyword>
<dbReference type="RefSeq" id="XP_028155663.1">
    <property type="nucleotide sequence ID" value="XM_028299862.1"/>
</dbReference>
<protein>
    <submittedName>
        <fullName evidence="3">Uncharacterized protein LOC114349480</fullName>
    </submittedName>
</protein>
<proteinExistence type="predicted"/>
<evidence type="ECO:0000313" key="3">
    <source>
        <dbReference type="RefSeq" id="XP_028155663.1"/>
    </source>
</evidence>
<evidence type="ECO:0000256" key="1">
    <source>
        <dbReference type="SAM" id="Phobius"/>
    </source>
</evidence>
<sequence length="124" mass="13553">MSGKFVFIAGILVSCVVGAFALQCFQCGMYNDGVGSITPCLNETLMKLIECPKKDHKFCIKYISEGSTVKDCVPKCSERENWHSMTYCCNEDGCNSAQTLGTQPFVMCFIVIASVIISAITMAH</sequence>
<feature type="transmembrane region" description="Helical" evidence="1">
    <location>
        <begin position="104"/>
        <end position="123"/>
    </location>
</feature>
<dbReference type="FunCoup" id="A0A6P7HDG9">
    <property type="interactions" value="7"/>
</dbReference>
<evidence type="ECO:0000256" key="2">
    <source>
        <dbReference type="SAM" id="SignalP"/>
    </source>
</evidence>
<feature type="signal peptide" evidence="2">
    <location>
        <begin position="1"/>
        <end position="21"/>
    </location>
</feature>
<reference evidence="3" key="1">
    <citation type="submission" date="2025-08" db="UniProtKB">
        <authorList>
            <consortium name="RefSeq"/>
        </authorList>
    </citation>
    <scope>IDENTIFICATION</scope>
    <source>
        <tissue evidence="3">Whole insect</tissue>
    </source>
</reference>